<accession>A0A0E9WEU3</accession>
<name>A0A0E9WEU3_ANGAN</name>
<proteinExistence type="predicted"/>
<dbReference type="AlphaFoldDB" id="A0A0E9WEU3"/>
<evidence type="ECO:0000313" key="1">
    <source>
        <dbReference type="EMBL" id="JAH88100.1"/>
    </source>
</evidence>
<protein>
    <submittedName>
        <fullName evidence="1">Uncharacterized protein</fullName>
    </submittedName>
</protein>
<dbReference type="EMBL" id="GBXM01020477">
    <property type="protein sequence ID" value="JAH88100.1"/>
    <property type="molecule type" value="Transcribed_RNA"/>
</dbReference>
<reference evidence="1" key="1">
    <citation type="submission" date="2014-11" db="EMBL/GenBank/DDBJ databases">
        <authorList>
            <person name="Amaro Gonzalez C."/>
        </authorList>
    </citation>
    <scope>NUCLEOTIDE SEQUENCE</scope>
</reference>
<reference evidence="1" key="2">
    <citation type="journal article" date="2015" name="Fish Shellfish Immunol.">
        <title>Early steps in the European eel (Anguilla anguilla)-Vibrio vulnificus interaction in the gills: Role of the RtxA13 toxin.</title>
        <authorList>
            <person name="Callol A."/>
            <person name="Pajuelo D."/>
            <person name="Ebbesson L."/>
            <person name="Teles M."/>
            <person name="MacKenzie S."/>
            <person name="Amaro C."/>
        </authorList>
    </citation>
    <scope>NUCLEOTIDE SEQUENCE</scope>
</reference>
<sequence>MSRHPQSGNNLRLNTPPIMKLCNGIRQNTVTINGQFLQNANHIYFSVKIIGHTLRGLSMWTLDIQHLIQNYWH</sequence>
<organism evidence="1">
    <name type="scientific">Anguilla anguilla</name>
    <name type="common">European freshwater eel</name>
    <name type="synonym">Muraena anguilla</name>
    <dbReference type="NCBI Taxonomy" id="7936"/>
    <lineage>
        <taxon>Eukaryota</taxon>
        <taxon>Metazoa</taxon>
        <taxon>Chordata</taxon>
        <taxon>Craniata</taxon>
        <taxon>Vertebrata</taxon>
        <taxon>Euteleostomi</taxon>
        <taxon>Actinopterygii</taxon>
        <taxon>Neopterygii</taxon>
        <taxon>Teleostei</taxon>
        <taxon>Anguilliformes</taxon>
        <taxon>Anguillidae</taxon>
        <taxon>Anguilla</taxon>
    </lineage>
</organism>